<dbReference type="GeneID" id="63829613"/>
<dbReference type="InParanoid" id="A0A165E9R3"/>
<dbReference type="Proteomes" id="UP000076871">
    <property type="component" value="Unassembled WGS sequence"/>
</dbReference>
<reference evidence="1 2" key="1">
    <citation type="journal article" date="2016" name="Mol. Biol. Evol.">
        <title>Comparative Genomics of Early-Diverging Mushroom-Forming Fungi Provides Insights into the Origins of Lignocellulose Decay Capabilities.</title>
        <authorList>
            <person name="Nagy L.G."/>
            <person name="Riley R."/>
            <person name="Tritt A."/>
            <person name="Adam C."/>
            <person name="Daum C."/>
            <person name="Floudas D."/>
            <person name="Sun H."/>
            <person name="Yadav J.S."/>
            <person name="Pangilinan J."/>
            <person name="Larsson K.H."/>
            <person name="Matsuura K."/>
            <person name="Barry K."/>
            <person name="Labutti K."/>
            <person name="Kuo R."/>
            <person name="Ohm R.A."/>
            <person name="Bhattacharya S.S."/>
            <person name="Shirouzu T."/>
            <person name="Yoshinaga Y."/>
            <person name="Martin F.M."/>
            <person name="Grigoriev I.V."/>
            <person name="Hibbett D.S."/>
        </authorList>
    </citation>
    <scope>NUCLEOTIDE SEQUENCE [LARGE SCALE GENOMIC DNA]</scope>
    <source>
        <strain evidence="1 2">93-53</strain>
    </source>
</reference>
<sequence>MAEESWDTAKVPQLVEGNYRLWAMKMQVDVEVEVKEGVTLEEALSKVLQKWIKAKMAKAQAEIVLWVEEDQLKLLEEEKDTHECWFKLRDTYRAKGFITELAKWWAFLLCADAGEALKEVNVEVDETQKVLVLIMGLMDKYGEWTFDQISVKILHEETRHDGPDGVSELEMASYVRSGGVKSKK</sequence>
<dbReference type="EMBL" id="KV427624">
    <property type="protein sequence ID" value="KZT06546.1"/>
    <property type="molecule type" value="Genomic_DNA"/>
</dbReference>
<organism evidence="1 2">
    <name type="scientific">Laetiporus sulphureus 93-53</name>
    <dbReference type="NCBI Taxonomy" id="1314785"/>
    <lineage>
        <taxon>Eukaryota</taxon>
        <taxon>Fungi</taxon>
        <taxon>Dikarya</taxon>
        <taxon>Basidiomycota</taxon>
        <taxon>Agaricomycotina</taxon>
        <taxon>Agaricomycetes</taxon>
        <taxon>Polyporales</taxon>
        <taxon>Laetiporus</taxon>
    </lineage>
</organism>
<evidence type="ECO:0000313" key="2">
    <source>
        <dbReference type="Proteomes" id="UP000076871"/>
    </source>
</evidence>
<keyword evidence="2" id="KW-1185">Reference proteome</keyword>
<gene>
    <name evidence="1" type="ORF">LAESUDRAFT_759368</name>
</gene>
<dbReference type="AlphaFoldDB" id="A0A165E9R3"/>
<name>A0A165E9R3_9APHY</name>
<proteinExistence type="predicted"/>
<protein>
    <recommendedName>
        <fullName evidence="3">DUF4219 domain-containing protein</fullName>
    </recommendedName>
</protein>
<evidence type="ECO:0008006" key="3">
    <source>
        <dbReference type="Google" id="ProtNLM"/>
    </source>
</evidence>
<evidence type="ECO:0000313" key="1">
    <source>
        <dbReference type="EMBL" id="KZT06546.1"/>
    </source>
</evidence>
<accession>A0A165E9R3</accession>
<dbReference type="OrthoDB" id="3265539at2759"/>
<dbReference type="STRING" id="1314785.A0A165E9R3"/>
<dbReference type="RefSeq" id="XP_040764286.1">
    <property type="nucleotide sequence ID" value="XM_040912585.1"/>
</dbReference>